<evidence type="ECO:0000313" key="4">
    <source>
        <dbReference type="Proteomes" id="UP000031737"/>
    </source>
</evidence>
<protein>
    <submittedName>
        <fullName evidence="3">Uncharacterized protein</fullName>
    </submittedName>
</protein>
<dbReference type="AlphaFoldDB" id="A0A061J9G9"/>
<evidence type="ECO:0000313" key="3">
    <source>
        <dbReference type="EMBL" id="ESL11539.1"/>
    </source>
</evidence>
<gene>
    <name evidence="3" type="ORF">TRSC58_00707</name>
</gene>
<name>A0A061J9G9_TRYRA</name>
<dbReference type="EMBL" id="AUPL01000707">
    <property type="protein sequence ID" value="ESL11539.1"/>
    <property type="molecule type" value="Genomic_DNA"/>
</dbReference>
<keyword evidence="2" id="KW-0812">Transmembrane</keyword>
<accession>A0A061J9G9</accession>
<evidence type="ECO:0000256" key="1">
    <source>
        <dbReference type="SAM" id="MobiDB-lite"/>
    </source>
</evidence>
<dbReference type="OrthoDB" id="266614at2759"/>
<dbReference type="Proteomes" id="UP000031737">
    <property type="component" value="Unassembled WGS sequence"/>
</dbReference>
<organism evidence="3 4">
    <name type="scientific">Trypanosoma rangeli SC58</name>
    <dbReference type="NCBI Taxonomy" id="429131"/>
    <lineage>
        <taxon>Eukaryota</taxon>
        <taxon>Discoba</taxon>
        <taxon>Euglenozoa</taxon>
        <taxon>Kinetoplastea</taxon>
        <taxon>Metakinetoplastina</taxon>
        <taxon>Trypanosomatida</taxon>
        <taxon>Trypanosomatidae</taxon>
        <taxon>Trypanosoma</taxon>
        <taxon>Herpetosoma</taxon>
    </lineage>
</organism>
<keyword evidence="4" id="KW-1185">Reference proteome</keyword>
<keyword evidence="2" id="KW-0472">Membrane</keyword>
<feature type="compositionally biased region" description="Polar residues" evidence="1">
    <location>
        <begin position="100"/>
        <end position="112"/>
    </location>
</feature>
<keyword evidence="2" id="KW-1133">Transmembrane helix</keyword>
<sequence>MFYRVHLCPPPPPVDAAHVECCDIFVLFCFYSVCSFFFLFVSLFVRPGALWLLRLTDCAQLANFAFCHSSHIVGTQAAATLDERPWRAAGGYAEGGGKMTQPNSPRSRPPTLTSFQWSSDAQIAINETALTQAFLYRRRRMEAASRLTDGMLAQVQTIVDADGGPSYMMLLDEVPASADDSQQRRQKDSVCTMPGGDGGAVSVENAMTHATEVLLHDEINRKAQKIRDMRIEQRSAAEMQLKPTFQLVEPSLELSAPPATFTSTSLAFALEALAKSVSKLVAATDGILVRLSVLDKTSQPSIFKDMNILVVHTQHAWRCYAAVMQHLKQYEVCAKALQDGALQELSGMREQFLVCKEMLTAQEPKNKSFLRNTLERCDSG</sequence>
<dbReference type="VEuPathDB" id="TriTrypDB:TRSC58_00707"/>
<evidence type="ECO:0000256" key="2">
    <source>
        <dbReference type="SAM" id="Phobius"/>
    </source>
</evidence>
<reference evidence="3 4" key="1">
    <citation type="submission" date="2013-07" db="EMBL/GenBank/DDBJ databases">
        <authorList>
            <person name="Stoco P.H."/>
            <person name="Wagner G."/>
            <person name="Gerber A."/>
            <person name="Zaha A."/>
            <person name="Thompson C."/>
            <person name="Bartholomeu D.C."/>
            <person name="Luckemeyer D.D."/>
            <person name="Bahia D."/>
            <person name="Loreto E."/>
            <person name="Prestes E.B."/>
            <person name="Lima F.M."/>
            <person name="Rodrigues-Luiz G."/>
            <person name="Vallejo G.A."/>
            <person name="Filho J.F."/>
            <person name="Monteiro K.M."/>
            <person name="Tyler K.M."/>
            <person name="de Almeida L.G."/>
            <person name="Ortiz M.F."/>
            <person name="Siervo M.A."/>
            <person name="de Moraes M.H."/>
            <person name="Cunha O.L."/>
            <person name="Mendonca-Neto R."/>
            <person name="Silva R."/>
            <person name="Teixeira S.M."/>
            <person name="Murta S.M."/>
            <person name="Sincero T.C."/>
            <person name="Mendes T.A."/>
            <person name="Urmenyi T.P."/>
            <person name="Silva V.G."/>
            <person name="da Rocha W.D."/>
            <person name="Andersson B."/>
            <person name="Romanha A.J."/>
            <person name="Steindel M."/>
            <person name="de Vasconcelos A.T."/>
            <person name="Grisard E.C."/>
        </authorList>
    </citation>
    <scope>NUCLEOTIDE SEQUENCE [LARGE SCALE GENOMIC DNA]</scope>
    <source>
        <strain evidence="3 4">SC58</strain>
    </source>
</reference>
<feature type="region of interest" description="Disordered" evidence="1">
    <location>
        <begin position="92"/>
        <end position="112"/>
    </location>
</feature>
<feature type="transmembrane region" description="Helical" evidence="2">
    <location>
        <begin position="24"/>
        <end position="45"/>
    </location>
</feature>
<comment type="caution">
    <text evidence="3">The sequence shown here is derived from an EMBL/GenBank/DDBJ whole genome shotgun (WGS) entry which is preliminary data.</text>
</comment>
<proteinExistence type="predicted"/>